<dbReference type="GO" id="GO:0008193">
    <property type="term" value="F:tRNA guanylyltransferase activity"/>
    <property type="evidence" value="ECO:0000318"/>
    <property type="project" value="GO_Central"/>
</dbReference>
<feature type="binding site" evidence="13">
    <location>
        <position position="142"/>
    </location>
    <ligand>
        <name>Mg(2+)</name>
        <dbReference type="ChEBI" id="CHEBI:18420"/>
        <label>2</label>
        <note>catalytic</note>
    </ligand>
</feature>
<dbReference type="InParanoid" id="Q4WRY8"/>
<dbReference type="eggNOG" id="KOG2721">
    <property type="taxonomic scope" value="Eukaryota"/>
</dbReference>
<keyword evidence="4" id="KW-0808">Transferase</keyword>
<evidence type="ECO:0000313" key="19">
    <source>
        <dbReference type="Proteomes" id="UP000002530"/>
    </source>
</evidence>
<feature type="binding site" evidence="13">
    <location>
        <position position="95"/>
    </location>
    <ligand>
        <name>Mg(2+)</name>
        <dbReference type="ChEBI" id="CHEBI:18420"/>
        <label>1</label>
        <note>catalytic</note>
    </ligand>
</feature>
<dbReference type="InterPro" id="IPR038469">
    <property type="entry name" value="tRNAHis_GuaTrfase_Thg1_sf"/>
</dbReference>
<feature type="domain" description="tRNAHis guanylyltransferase catalytic" evidence="16">
    <location>
        <begin position="72"/>
        <end position="201"/>
    </location>
</feature>
<evidence type="ECO:0000256" key="3">
    <source>
        <dbReference type="ARBA" id="ARBA00015443"/>
    </source>
</evidence>
<dbReference type="KEGG" id="afm:AFUA_1G14630"/>
<reference evidence="18 19" key="1">
    <citation type="journal article" date="2005" name="Nature">
        <title>Genomic sequence of the pathogenic and allergenic filamentous fungus Aspergillus fumigatus.</title>
        <authorList>
            <person name="Nierman W.C."/>
            <person name="Pain A."/>
            <person name="Anderson M.J."/>
            <person name="Wortman J.R."/>
            <person name="Kim H.S."/>
            <person name="Arroyo J."/>
            <person name="Berriman M."/>
            <person name="Abe K."/>
            <person name="Archer D.B."/>
            <person name="Bermejo C."/>
            <person name="Bennett J."/>
            <person name="Bowyer P."/>
            <person name="Chen D."/>
            <person name="Collins M."/>
            <person name="Coulsen R."/>
            <person name="Davies R."/>
            <person name="Dyer P.S."/>
            <person name="Farman M."/>
            <person name="Fedorova N."/>
            <person name="Fedorova N."/>
            <person name="Feldblyum T.V."/>
            <person name="Fischer R."/>
            <person name="Fosker N."/>
            <person name="Fraser A."/>
            <person name="Garcia J.L."/>
            <person name="Garcia M.J."/>
            <person name="Goble A."/>
            <person name="Goldman G.H."/>
            <person name="Gomi K."/>
            <person name="Griffith-Jones S."/>
            <person name="Gwilliam R."/>
            <person name="Haas B."/>
            <person name="Haas H."/>
            <person name="Harris D."/>
            <person name="Horiuchi H."/>
            <person name="Huang J."/>
            <person name="Humphray S."/>
            <person name="Jimenez J."/>
            <person name="Keller N."/>
            <person name="Khouri H."/>
            <person name="Kitamoto K."/>
            <person name="Kobayashi T."/>
            <person name="Konzack S."/>
            <person name="Kulkarni R."/>
            <person name="Kumagai T."/>
            <person name="Lafon A."/>
            <person name="Latge J.P."/>
            <person name="Li W."/>
            <person name="Lord A."/>
            <person name="Lu C."/>
            <person name="Majoros W.H."/>
            <person name="May G.S."/>
            <person name="Miller B.L."/>
            <person name="Mohamoud Y."/>
            <person name="Molina M."/>
            <person name="Monod M."/>
            <person name="Mouyna I."/>
            <person name="Mulligan S."/>
            <person name="Murphy L."/>
            <person name="O'Neil S."/>
            <person name="Paulsen I."/>
            <person name="Penalva M.A."/>
            <person name="Pertea M."/>
            <person name="Price C."/>
            <person name="Pritchard B.L."/>
            <person name="Quail M.A."/>
            <person name="Rabbinowitsch E."/>
            <person name="Rawlins N."/>
            <person name="Rajandream M.A."/>
            <person name="Reichard U."/>
            <person name="Renauld H."/>
            <person name="Robson G.D."/>
            <person name="Rodriguez de Cordoba S."/>
            <person name="Rodriguez-Pena J.M."/>
            <person name="Ronning C.M."/>
            <person name="Rutter S."/>
            <person name="Salzberg S.L."/>
            <person name="Sanchez M."/>
            <person name="Sanchez-Ferrero J.C."/>
            <person name="Saunders D."/>
            <person name="Seeger K."/>
            <person name="Squares R."/>
            <person name="Squares S."/>
            <person name="Takeuchi M."/>
            <person name="Tekaia F."/>
            <person name="Turner G."/>
            <person name="Vazquez de Aldana C.R."/>
            <person name="Weidman J."/>
            <person name="White O."/>
            <person name="Woodward J."/>
            <person name="Yu J.H."/>
            <person name="Fraser C."/>
            <person name="Galagan J.E."/>
            <person name="Asai K."/>
            <person name="Machida M."/>
            <person name="Hall N."/>
            <person name="Barrell B."/>
            <person name="Denning D.W."/>
        </authorList>
    </citation>
    <scope>NUCLEOTIDE SEQUENCE [LARGE SCALE GENOMIC DNA]</scope>
    <source>
        <strain evidence="18 19">Af293</strain>
    </source>
</reference>
<evidence type="ECO:0000256" key="11">
    <source>
        <dbReference type="ARBA" id="ARBA00032480"/>
    </source>
</evidence>
<evidence type="ECO:0000259" key="16">
    <source>
        <dbReference type="Pfam" id="PF04446"/>
    </source>
</evidence>
<dbReference type="EC" id="2.7.7.79" evidence="2"/>
<evidence type="ECO:0000256" key="5">
    <source>
        <dbReference type="ARBA" id="ARBA00022694"/>
    </source>
</evidence>
<dbReference type="EMBL" id="AAHF01000004">
    <property type="protein sequence ID" value="EAL90794.1"/>
    <property type="molecule type" value="Genomic_DNA"/>
</dbReference>
<evidence type="ECO:0000256" key="2">
    <source>
        <dbReference type="ARBA" id="ARBA00012511"/>
    </source>
</evidence>
<evidence type="ECO:0000256" key="8">
    <source>
        <dbReference type="ARBA" id="ARBA00022741"/>
    </source>
</evidence>
<evidence type="ECO:0000313" key="18">
    <source>
        <dbReference type="EMBL" id="EAL90794.1"/>
    </source>
</evidence>
<dbReference type="HOGENOM" id="CLU_044271_1_0_1"/>
<evidence type="ECO:0000256" key="9">
    <source>
        <dbReference type="ARBA" id="ARBA00022842"/>
    </source>
</evidence>
<dbReference type="InterPro" id="IPR025845">
    <property type="entry name" value="Thg1_C_dom"/>
</dbReference>
<dbReference type="GO" id="GO:0042802">
    <property type="term" value="F:identical protein binding"/>
    <property type="evidence" value="ECO:0007669"/>
    <property type="project" value="EnsemblFungi"/>
</dbReference>
<evidence type="ECO:0000256" key="12">
    <source>
        <dbReference type="PIRSR" id="PIRSR028980-1"/>
    </source>
</evidence>
<dbReference type="PANTHER" id="PTHR12729">
    <property type="entry name" value="TRNA(HIS) GUANYLYLTRANSFERASE-RELATED"/>
    <property type="match status" value="1"/>
</dbReference>
<feature type="binding site" evidence="13">
    <location>
        <position position="95"/>
    </location>
    <ligand>
        <name>Mg(2+)</name>
        <dbReference type="ChEBI" id="CHEBI:18420"/>
        <label>2</label>
        <note>catalytic</note>
    </ligand>
</feature>
<proteinExistence type="inferred from homology"/>
<dbReference type="Pfam" id="PF14413">
    <property type="entry name" value="Thg1C"/>
    <property type="match status" value="1"/>
</dbReference>
<feature type="compositionally biased region" description="Basic and acidic residues" evidence="14">
    <location>
        <begin position="305"/>
        <end position="314"/>
    </location>
</feature>
<dbReference type="GO" id="GO:0000287">
    <property type="term" value="F:magnesium ion binding"/>
    <property type="evidence" value="ECO:0007669"/>
    <property type="project" value="InterPro"/>
</dbReference>
<keyword evidence="6 18" id="KW-0548">Nucleotidyltransferase</keyword>
<evidence type="ECO:0000256" key="14">
    <source>
        <dbReference type="SAM" id="MobiDB-lite"/>
    </source>
</evidence>
<dbReference type="STRING" id="330879.Q4WRY8"/>
<feature type="binding site" evidence="13">
    <location>
        <position position="96"/>
    </location>
    <ligand>
        <name>Mg(2+)</name>
        <dbReference type="ChEBI" id="CHEBI:18420"/>
        <label>1</label>
        <note>catalytic</note>
    </ligand>
</feature>
<dbReference type="RefSeq" id="XP_752832.1">
    <property type="nucleotide sequence ID" value="XM_747739.1"/>
</dbReference>
<dbReference type="GO" id="GO:0005525">
    <property type="term" value="F:GTP binding"/>
    <property type="evidence" value="ECO:0007669"/>
    <property type="project" value="UniProtKB-KW"/>
</dbReference>
<comment type="similarity">
    <text evidence="1">Belongs to the tRNA(His) guanylyltransferase family.</text>
</comment>
<dbReference type="AlphaFoldDB" id="Q4WRY8"/>
<keyword evidence="7 13" id="KW-0479">Metal-binding</keyword>
<evidence type="ECO:0000256" key="1">
    <source>
        <dbReference type="ARBA" id="ARBA00010113"/>
    </source>
</evidence>
<dbReference type="OrthoDB" id="62560at2759"/>
<dbReference type="Proteomes" id="UP000002530">
    <property type="component" value="Unassembled WGS sequence"/>
</dbReference>
<organism evidence="18 19">
    <name type="scientific">Aspergillus fumigatus (strain ATCC MYA-4609 / CBS 101355 / FGSC A1100 / Af293)</name>
    <name type="common">Neosartorya fumigata</name>
    <dbReference type="NCBI Taxonomy" id="330879"/>
    <lineage>
        <taxon>Eukaryota</taxon>
        <taxon>Fungi</taxon>
        <taxon>Dikarya</taxon>
        <taxon>Ascomycota</taxon>
        <taxon>Pezizomycotina</taxon>
        <taxon>Eurotiomycetes</taxon>
        <taxon>Eurotiomycetidae</taxon>
        <taxon>Eurotiales</taxon>
        <taxon>Aspergillaceae</taxon>
        <taxon>Aspergillus</taxon>
        <taxon>Aspergillus subgen. Fumigati</taxon>
    </lineage>
</organism>
<feature type="domain" description="Thg1 C-terminal" evidence="17">
    <location>
        <begin position="205"/>
        <end position="351"/>
    </location>
</feature>
<evidence type="ECO:0000259" key="17">
    <source>
        <dbReference type="Pfam" id="PF14413"/>
    </source>
</evidence>
<dbReference type="Gene3D" id="3.30.70.3000">
    <property type="match status" value="1"/>
</dbReference>
<dbReference type="FunCoup" id="Q4WRY8">
    <property type="interactions" value="761"/>
</dbReference>
<dbReference type="VEuPathDB" id="FungiDB:Afu1g14630"/>
<dbReference type="InterPro" id="IPR024956">
    <property type="entry name" value="tRNAHis_GuaTrfase_cat"/>
</dbReference>
<dbReference type="PANTHER" id="PTHR12729:SF6">
    <property type="entry name" value="TRNA(HIS) GUANYLYLTRANSFERASE-RELATED"/>
    <property type="match status" value="1"/>
</dbReference>
<evidence type="ECO:0000256" key="7">
    <source>
        <dbReference type="ARBA" id="ARBA00022723"/>
    </source>
</evidence>
<keyword evidence="8 12" id="KW-0547">Nucleotide-binding</keyword>
<keyword evidence="5" id="KW-0819">tRNA processing</keyword>
<feature type="binding site" evidence="13">
    <location>
        <position position="142"/>
    </location>
    <ligand>
        <name>Mg(2+)</name>
        <dbReference type="ChEBI" id="CHEBI:18420"/>
        <label>1</label>
        <note>catalytic</note>
    </ligand>
</feature>
<accession>Q4WRY8</accession>
<feature type="chain" id="PRO_5004246421" description="tRNA(His) guanylyltransferase" evidence="15">
    <location>
        <begin position="18"/>
        <end position="372"/>
    </location>
</feature>
<comment type="caution">
    <text evidence="18">The sequence shown here is derived from an EMBL/GenBank/DDBJ whole genome shotgun (WGS) entry which is preliminary data.</text>
</comment>
<dbReference type="GeneID" id="3509854"/>
<feature type="region of interest" description="Disordered" evidence="14">
    <location>
        <begin position="305"/>
        <end position="336"/>
    </location>
</feature>
<keyword evidence="9 13" id="KW-0460">Magnesium</keyword>
<keyword evidence="15" id="KW-0732">Signal</keyword>
<keyword evidence="10 12" id="KW-0342">GTP-binding</keyword>
<dbReference type="InterPro" id="IPR007537">
    <property type="entry name" value="tRNAHis_GuaTrfase_Thg1"/>
</dbReference>
<dbReference type="GO" id="GO:0008033">
    <property type="term" value="P:tRNA processing"/>
    <property type="evidence" value="ECO:0000318"/>
    <property type="project" value="GO_Central"/>
</dbReference>
<evidence type="ECO:0000256" key="15">
    <source>
        <dbReference type="SAM" id="SignalP"/>
    </source>
</evidence>
<evidence type="ECO:0000256" key="4">
    <source>
        <dbReference type="ARBA" id="ARBA00022679"/>
    </source>
</evidence>
<feature type="signal peptide" evidence="15">
    <location>
        <begin position="1"/>
        <end position="17"/>
    </location>
</feature>
<dbReference type="PIRSF" id="PIRSF028980">
    <property type="entry name" value="tRNAHis_guanylyltransferase"/>
    <property type="match status" value="1"/>
</dbReference>
<gene>
    <name evidence="18" type="ORF">AFUA_1G14630</name>
</gene>
<sequence length="372" mass="43473">MLRMFSVIVVWVFKCLGLIWQQSWLNSCSPHSFPHSREISFDQPAKTERDSLRHPRNEGYTRHFAEMANSKYEYVKSFEQPDVLLPNTWIVVRIDGRGFHKLSDRYGFIKPNDRRALDLMNAAAVEVMKELPDLCIAYGVSDEYRSLRFSPQLSVVRATQRVSHPQPERASLPRLDLLTLQTLTLGPPYLPSFDGRAVLYPTTRILRDYMSWRQVDCHINNLYNTTFWTMVQKGGMSNTDAERELHGTVSSDKNEILFKRFGINYNNEDEMFKKGSVVYRQVGQQGCLYDRRLTWILQYQLEDPKPESKSRHGDDDEAPMDESKISRAQQDKLRKLRRKAQVVVDHVDIIKDEFWERRPWILSGKPGKLPEA</sequence>
<evidence type="ECO:0000256" key="6">
    <source>
        <dbReference type="ARBA" id="ARBA00022695"/>
    </source>
</evidence>
<comment type="cofactor">
    <cofactor evidence="13">
        <name>Mg(2+)</name>
        <dbReference type="ChEBI" id="CHEBI:18420"/>
    </cofactor>
    <text evidence="13">Binds 2 magnesium ions per subunit.</text>
</comment>
<dbReference type="Pfam" id="PF04446">
    <property type="entry name" value="Thg1"/>
    <property type="match status" value="1"/>
</dbReference>
<protein>
    <recommendedName>
        <fullName evidence="3">tRNA(His) guanylyltransferase</fullName>
        <ecNumber evidence="2">2.7.7.79</ecNumber>
    </recommendedName>
    <alternativeName>
        <fullName evidence="11">tRNA-histidine guanylyltransferase</fullName>
    </alternativeName>
</protein>
<feature type="compositionally biased region" description="Basic and acidic residues" evidence="14">
    <location>
        <begin position="321"/>
        <end position="333"/>
    </location>
</feature>
<evidence type="ECO:0000256" key="13">
    <source>
        <dbReference type="PIRSR" id="PIRSR028980-2"/>
    </source>
</evidence>
<keyword evidence="19" id="KW-1185">Reference proteome</keyword>
<dbReference type="OMA" id="PRIRSSW"/>
<evidence type="ECO:0000256" key="10">
    <source>
        <dbReference type="ARBA" id="ARBA00023134"/>
    </source>
</evidence>
<name>Q4WRY8_ASPFU</name>
<dbReference type="GO" id="GO:0006400">
    <property type="term" value="P:tRNA modification"/>
    <property type="evidence" value="ECO:0007669"/>
    <property type="project" value="EnsemblFungi"/>
</dbReference>
<feature type="binding site" evidence="12">
    <location>
        <begin position="141"/>
        <end position="142"/>
    </location>
    <ligand>
        <name>GTP</name>
        <dbReference type="ChEBI" id="CHEBI:37565"/>
    </ligand>
</feature>
<feature type="binding site" evidence="12">
    <location>
        <begin position="95"/>
        <end position="100"/>
    </location>
    <ligand>
        <name>GTP</name>
        <dbReference type="ChEBI" id="CHEBI:37565"/>
    </ligand>
</feature>